<feature type="transmembrane region" description="Helical" evidence="1">
    <location>
        <begin position="30"/>
        <end position="53"/>
    </location>
</feature>
<dbReference type="EMBL" id="LVJZ01000003">
    <property type="protein sequence ID" value="ODB96387.1"/>
    <property type="molecule type" value="Genomic_DNA"/>
</dbReference>
<accession>A0A1E2UNU4</accession>
<proteinExistence type="predicted"/>
<name>A0A1E2UNU4_9GAMM</name>
<evidence type="ECO:0000313" key="2">
    <source>
        <dbReference type="EMBL" id="ODB96387.1"/>
    </source>
</evidence>
<sequence length="209" mass="23529">MAISIALLITGLILITLSLRQLLFKRRVLSATFSGVFGTFTLLIATIFTLLLMNVQTYVQLTREIDLVEVEVADFSETGAELTLTYDGRTSTHLIAADEWRLDARFIKWKPWFTLFGKEPIVRLETISGRNYRNSPAANQIYQLSDTSINTDELFSYLTDKFGVLDTMYGSSVYMPIQSGARYLVSATHSGLIARPINNQGRSAVNNWK</sequence>
<keyword evidence="3" id="KW-1185">Reference proteome</keyword>
<organism evidence="2 3">
    <name type="scientific">Candidatus Thiodiazotropha endoloripes</name>
    <dbReference type="NCBI Taxonomy" id="1818881"/>
    <lineage>
        <taxon>Bacteria</taxon>
        <taxon>Pseudomonadati</taxon>
        <taxon>Pseudomonadota</taxon>
        <taxon>Gammaproteobacteria</taxon>
        <taxon>Chromatiales</taxon>
        <taxon>Sedimenticolaceae</taxon>
        <taxon>Candidatus Thiodiazotropha</taxon>
    </lineage>
</organism>
<evidence type="ECO:0008006" key="4">
    <source>
        <dbReference type="Google" id="ProtNLM"/>
    </source>
</evidence>
<comment type="caution">
    <text evidence="2">The sequence shown here is derived from an EMBL/GenBank/DDBJ whole genome shotgun (WGS) entry which is preliminary data.</text>
</comment>
<dbReference type="STRING" id="1818881.A3196_06225"/>
<protein>
    <recommendedName>
        <fullName evidence="4">Cation/multidrug efflux pump</fullName>
    </recommendedName>
</protein>
<keyword evidence="1" id="KW-1133">Transmembrane helix</keyword>
<dbReference type="OrthoDB" id="9156649at2"/>
<dbReference type="AlphaFoldDB" id="A0A1E2UNU4"/>
<dbReference type="RefSeq" id="WP_069002756.1">
    <property type="nucleotide sequence ID" value="NZ_LVJW01000006.1"/>
</dbReference>
<gene>
    <name evidence="2" type="ORF">A3196_06225</name>
</gene>
<reference evidence="2 3" key="1">
    <citation type="submission" date="2016-03" db="EMBL/GenBank/DDBJ databases">
        <title>Chemosynthetic sulphur-oxidizing symbionts of marine invertebrate animals are capable of nitrogen fixation.</title>
        <authorList>
            <person name="Petersen J.M."/>
            <person name="Kemper A."/>
            <person name="Gruber-Vodicka H."/>
            <person name="Cardini U."/>
            <person name="Geest Mvander."/>
            <person name="Kleiner M."/>
            <person name="Bulgheresi S."/>
            <person name="Fussmann M."/>
            <person name="Herbold C."/>
            <person name="Seah B.K.B."/>
            <person name="Antony C.Paul."/>
            <person name="Liu D."/>
            <person name="Belitz A."/>
            <person name="Weber M."/>
        </authorList>
    </citation>
    <scope>NUCLEOTIDE SEQUENCE [LARGE SCALE GENOMIC DNA]</scope>
    <source>
        <strain evidence="2">G_D</strain>
    </source>
</reference>
<keyword evidence="1" id="KW-0472">Membrane</keyword>
<keyword evidence="1" id="KW-0812">Transmembrane</keyword>
<evidence type="ECO:0000313" key="3">
    <source>
        <dbReference type="Proteomes" id="UP000094849"/>
    </source>
</evidence>
<evidence type="ECO:0000256" key="1">
    <source>
        <dbReference type="SAM" id="Phobius"/>
    </source>
</evidence>
<dbReference type="Proteomes" id="UP000094849">
    <property type="component" value="Unassembled WGS sequence"/>
</dbReference>